<feature type="transmembrane region" description="Helical" evidence="1">
    <location>
        <begin position="20"/>
        <end position="36"/>
    </location>
</feature>
<reference evidence="2" key="1">
    <citation type="submission" date="2005-03" db="EMBL/GenBank/DDBJ databases">
        <authorList>
            <person name="Kaundal A."/>
            <person name="Ghosh A."/>
        </authorList>
    </citation>
    <scope>NUCLEOTIDE SEQUENCE</scope>
    <source>
        <strain evidence="2">PL107b</strain>
        <plasmid evidence="2">pKA1</plasmid>
    </source>
</reference>
<name>Q52T85_VIBCL</name>
<dbReference type="EMBL" id="AY961483">
    <property type="protein sequence ID" value="AAX89424.1"/>
    <property type="molecule type" value="Genomic_DNA"/>
</dbReference>
<geneLocation type="plasmid" evidence="2">
    <name>pKA1</name>
</geneLocation>
<keyword evidence="1" id="KW-0472">Membrane</keyword>
<protein>
    <submittedName>
        <fullName evidence="2">Uncharacterized protein</fullName>
    </submittedName>
</protein>
<feature type="transmembrane region" description="Helical" evidence="1">
    <location>
        <begin position="42"/>
        <end position="63"/>
    </location>
</feature>
<evidence type="ECO:0000313" key="2">
    <source>
        <dbReference type="EMBL" id="AAX89424.1"/>
    </source>
</evidence>
<keyword evidence="2" id="KW-0614">Plasmid</keyword>
<sequence length="155" mass="17218">MNTSTQTLSTLLPKTSFKNFTVFALCFIGAFVAYQAENPARMVAAFILLATVSLVAYLAFCLIRFTFKVLAKQPNANVQKTQVKQPVKNAHSNSPLNARITNARRANVVRRMPGEELMDIPAYARKAMARDYPMSVDKLKTANFTVSSSQPTFSF</sequence>
<proteinExistence type="predicted"/>
<accession>Q52T85</accession>
<dbReference type="AlphaFoldDB" id="Q52T85"/>
<evidence type="ECO:0000256" key="1">
    <source>
        <dbReference type="SAM" id="Phobius"/>
    </source>
</evidence>
<organism evidence="2">
    <name type="scientific">Vibrio cholerae non-O1/non-O139</name>
    <dbReference type="NCBI Taxonomy" id="156539"/>
    <lineage>
        <taxon>Bacteria</taxon>
        <taxon>Pseudomonadati</taxon>
        <taxon>Pseudomonadota</taxon>
        <taxon>Gammaproteobacteria</taxon>
        <taxon>Vibrionales</taxon>
        <taxon>Vibrionaceae</taxon>
        <taxon>Vibrio</taxon>
    </lineage>
</organism>
<keyword evidence="1" id="KW-0812">Transmembrane</keyword>
<keyword evidence="1" id="KW-1133">Transmembrane helix</keyword>